<dbReference type="AlphaFoldDB" id="A0A9P7NHM8"/>
<accession>A0A9P7NHM8</accession>
<proteinExistence type="predicted"/>
<gene>
    <name evidence="1" type="ORF">E4U43_007064</name>
</gene>
<keyword evidence="2" id="KW-1185">Reference proteome</keyword>
<comment type="caution">
    <text evidence="1">The sequence shown here is derived from an EMBL/GenBank/DDBJ whole genome shotgun (WGS) entry which is preliminary data.</text>
</comment>
<dbReference type="Proteomes" id="UP000748025">
    <property type="component" value="Unassembled WGS sequence"/>
</dbReference>
<name>A0A9P7NHM8_9HYPO</name>
<organism evidence="1 2">
    <name type="scientific">Claviceps pusilla</name>
    <dbReference type="NCBI Taxonomy" id="123648"/>
    <lineage>
        <taxon>Eukaryota</taxon>
        <taxon>Fungi</taxon>
        <taxon>Dikarya</taxon>
        <taxon>Ascomycota</taxon>
        <taxon>Pezizomycotina</taxon>
        <taxon>Sordariomycetes</taxon>
        <taxon>Hypocreomycetidae</taxon>
        <taxon>Hypocreales</taxon>
        <taxon>Clavicipitaceae</taxon>
        <taxon>Claviceps</taxon>
    </lineage>
</organism>
<evidence type="ECO:0000313" key="1">
    <source>
        <dbReference type="EMBL" id="KAG6018223.1"/>
    </source>
</evidence>
<dbReference type="EMBL" id="SRPW01000053">
    <property type="protein sequence ID" value="KAG6018223.1"/>
    <property type="molecule type" value="Genomic_DNA"/>
</dbReference>
<sequence>MYNMNLRHGVRMQLSGQTSGRGELLSVAIATDFYGLKLPIHVFSGDLQSRDKPIVYQFQSRQDKTGE</sequence>
<evidence type="ECO:0000313" key="2">
    <source>
        <dbReference type="Proteomes" id="UP000748025"/>
    </source>
</evidence>
<protein>
    <submittedName>
        <fullName evidence="1">Uncharacterized protein</fullName>
    </submittedName>
</protein>
<reference evidence="1" key="1">
    <citation type="journal article" date="2020" name="bioRxiv">
        <title>Whole genome comparisons of ergot fungi reveals the divergence and evolution of species within the genus Claviceps are the result of varying mechanisms driving genome evolution and host range expansion.</title>
        <authorList>
            <person name="Wyka S.A."/>
            <person name="Mondo S.J."/>
            <person name="Liu M."/>
            <person name="Dettman J."/>
            <person name="Nalam V."/>
            <person name="Broders K.D."/>
        </authorList>
    </citation>
    <scope>NUCLEOTIDE SEQUENCE</scope>
    <source>
        <strain evidence="1">CCC 602</strain>
    </source>
</reference>